<keyword evidence="2" id="KW-1185">Reference proteome</keyword>
<evidence type="ECO:0000313" key="2">
    <source>
        <dbReference type="Proteomes" id="UP000821865"/>
    </source>
</evidence>
<dbReference type="Proteomes" id="UP000821865">
    <property type="component" value="Chromosome 2"/>
</dbReference>
<sequence>MELLLLVLDYLLLGLKLLLKMLYLLAKSGEGFLVGHGGASAFWHKMFTDIDTRRIPGASPAGSGGGAPRSNYLHPVAYRGVVHIEADHKAYHVQRHPDMNGMKQLQRSKGRNHGQHRHAGEEREEIGHAGPWYESSKVNAHTIPEEESNFDATFDSAAKGAAQDAVHVGEILREVAQALADDEDINAESDEYFFRALWEKTRDALKNATQKVKASVKGAYKEAKDHIKKATEDAQQKLKDKAAEIISKLLTKVMSGYALEDSESRGNFVKMFLDVIMRAAQRLMKMGKALESIRN</sequence>
<accession>A0ACB8DCR5</accession>
<gene>
    <name evidence="1" type="ORF">HPB49_011252</name>
</gene>
<protein>
    <submittedName>
        <fullName evidence="1">Uncharacterized protein</fullName>
    </submittedName>
</protein>
<name>A0ACB8DCR5_DERSI</name>
<comment type="caution">
    <text evidence="1">The sequence shown here is derived from an EMBL/GenBank/DDBJ whole genome shotgun (WGS) entry which is preliminary data.</text>
</comment>
<reference evidence="1" key="1">
    <citation type="submission" date="2020-05" db="EMBL/GenBank/DDBJ databases">
        <title>Large-scale comparative analyses of tick genomes elucidate their genetic diversity and vector capacities.</title>
        <authorList>
            <person name="Jia N."/>
            <person name="Wang J."/>
            <person name="Shi W."/>
            <person name="Du L."/>
            <person name="Sun Y."/>
            <person name="Zhan W."/>
            <person name="Jiang J."/>
            <person name="Wang Q."/>
            <person name="Zhang B."/>
            <person name="Ji P."/>
            <person name="Sakyi L.B."/>
            <person name="Cui X."/>
            <person name="Yuan T."/>
            <person name="Jiang B."/>
            <person name="Yang W."/>
            <person name="Lam T.T.-Y."/>
            <person name="Chang Q."/>
            <person name="Ding S."/>
            <person name="Wang X."/>
            <person name="Zhu J."/>
            <person name="Ruan X."/>
            <person name="Zhao L."/>
            <person name="Wei J."/>
            <person name="Que T."/>
            <person name="Du C."/>
            <person name="Cheng J."/>
            <person name="Dai P."/>
            <person name="Han X."/>
            <person name="Huang E."/>
            <person name="Gao Y."/>
            <person name="Liu J."/>
            <person name="Shao H."/>
            <person name="Ye R."/>
            <person name="Li L."/>
            <person name="Wei W."/>
            <person name="Wang X."/>
            <person name="Wang C."/>
            <person name="Yang T."/>
            <person name="Huo Q."/>
            <person name="Li W."/>
            <person name="Guo W."/>
            <person name="Chen H."/>
            <person name="Zhou L."/>
            <person name="Ni X."/>
            <person name="Tian J."/>
            <person name="Zhou Y."/>
            <person name="Sheng Y."/>
            <person name="Liu T."/>
            <person name="Pan Y."/>
            <person name="Xia L."/>
            <person name="Li J."/>
            <person name="Zhao F."/>
            <person name="Cao W."/>
        </authorList>
    </citation>
    <scope>NUCLEOTIDE SEQUENCE</scope>
    <source>
        <strain evidence="1">Dsil-2018</strain>
    </source>
</reference>
<evidence type="ECO:0000313" key="1">
    <source>
        <dbReference type="EMBL" id="KAH7965813.1"/>
    </source>
</evidence>
<proteinExistence type="predicted"/>
<dbReference type="EMBL" id="CM023471">
    <property type="protein sequence ID" value="KAH7965813.1"/>
    <property type="molecule type" value="Genomic_DNA"/>
</dbReference>
<organism evidence="1 2">
    <name type="scientific">Dermacentor silvarum</name>
    <name type="common">Tick</name>
    <dbReference type="NCBI Taxonomy" id="543639"/>
    <lineage>
        <taxon>Eukaryota</taxon>
        <taxon>Metazoa</taxon>
        <taxon>Ecdysozoa</taxon>
        <taxon>Arthropoda</taxon>
        <taxon>Chelicerata</taxon>
        <taxon>Arachnida</taxon>
        <taxon>Acari</taxon>
        <taxon>Parasitiformes</taxon>
        <taxon>Ixodida</taxon>
        <taxon>Ixodoidea</taxon>
        <taxon>Ixodidae</taxon>
        <taxon>Rhipicephalinae</taxon>
        <taxon>Dermacentor</taxon>
    </lineage>
</organism>